<dbReference type="GO" id="GO:0006302">
    <property type="term" value="P:double-strand break repair"/>
    <property type="evidence" value="ECO:0007669"/>
    <property type="project" value="InterPro"/>
</dbReference>
<feature type="coiled-coil region" evidence="1">
    <location>
        <begin position="592"/>
        <end position="619"/>
    </location>
</feature>
<reference evidence="3" key="1">
    <citation type="submission" date="2020-05" db="EMBL/GenBank/DDBJ databases">
        <authorList>
            <person name="Chiriac C."/>
            <person name="Salcher M."/>
            <person name="Ghai R."/>
            <person name="Kavagutti S V."/>
        </authorList>
    </citation>
    <scope>NUCLEOTIDE SEQUENCE</scope>
</reference>
<feature type="domain" description="Rad50/SbcC-type AAA" evidence="2">
    <location>
        <begin position="6"/>
        <end position="184"/>
    </location>
</feature>
<organism evidence="3">
    <name type="scientific">freshwater metagenome</name>
    <dbReference type="NCBI Taxonomy" id="449393"/>
    <lineage>
        <taxon>unclassified sequences</taxon>
        <taxon>metagenomes</taxon>
        <taxon>ecological metagenomes</taxon>
    </lineage>
</organism>
<dbReference type="InterPro" id="IPR027417">
    <property type="entry name" value="P-loop_NTPase"/>
</dbReference>
<dbReference type="GO" id="GO:0016887">
    <property type="term" value="F:ATP hydrolysis activity"/>
    <property type="evidence" value="ECO:0007669"/>
    <property type="project" value="InterPro"/>
</dbReference>
<dbReference type="Gene3D" id="3.40.50.300">
    <property type="entry name" value="P-loop containing nucleotide triphosphate hydrolases"/>
    <property type="match status" value="2"/>
</dbReference>
<accession>A0A6J7FAF9</accession>
<evidence type="ECO:0000259" key="2">
    <source>
        <dbReference type="Pfam" id="PF13476"/>
    </source>
</evidence>
<dbReference type="AlphaFoldDB" id="A0A6J7FAF9"/>
<dbReference type="PANTHER" id="PTHR32114:SF2">
    <property type="entry name" value="ABC TRANSPORTER ABCH.3"/>
    <property type="match status" value="1"/>
</dbReference>
<sequence length="988" mass="105033">MRPMTLRLTAFGSYAGSESVDFTRLAVHGLFVVSGPTGSGKTTLFDAMAYALYGSLPGDRPDDVRSHHAAAGVRTEVELVFEAEGHRYRVTRTPRHDRPKKTGQGNISVAATAELYEVSVAGDIGLASGVRDVGLLCTELVGLSVEQFQRVVLLPQGKCAQFLLCRTDERQSLLQQLFGSQLYARATRAAMDHAGDLGRALNERDAEAERHRLNAFDSLVAVAGGVLADAEGAARDALAELDPTLDLDAIDALITAAEVPLGRQHIELGELAERARVAAAAYANAAATARLFDERERGLATLEWLETQRASIDSARRRAGAARRAGPVLITQRRVDDLHREQAIDEASVRVARDKVVAALRDLGIEQEPQGAVAAAVLVDRCEARVTAAEQQLAALAVADAHAVHLNRTSVESTEAVESLDQALSAVGIELMGCTEQLVGHQVTAATAEGCRRDAASSAQLVQRQADQQRDEAALVEARADAGAARLERARVTAAFVADAAPRLAAQLAPGEPCPVCGSPEHPAPAVSHGAEHIDREVFDAAIEASRQADLIEERLAVRLAEHRRELGEWADVAPETLLQQHGTDVARLHQAEAAEAAVTQLRARMEQLQTQTDGLIAQRQPLIRAAADASAAAVLAEQQLAEMRLGLGGLDAVVLAAQRSLLGGAASGVRRWTDLEESCSARDGAIALAVSQRDAALIDSGYPDAAAATADALPDDDIARFDVSVGAWDRDHAEVTTQLEALVSADLPPVRPQTDELCRVADGLEADQRALSNRVAELDLRLADARVSLKLSRAVFNDSEALRLARRTADRVATMCAGKNQLNVALETWVLAGELERVTAAANVHLARMTRGRYALERSDGADDRRRRGGLDLMVLDADTGRPRSPGTLSGGEQFQASLALALGLADVVSQGGSGSGRVFEALFVDEGFGSLDPQALDEAIDALHELHATGRMVGVITHVEAMKQQLPIGIEVIARDDGAGSNLLQP</sequence>
<dbReference type="Pfam" id="PF13558">
    <property type="entry name" value="SbcC_Walker_B"/>
    <property type="match status" value="1"/>
</dbReference>
<dbReference type="InterPro" id="IPR038729">
    <property type="entry name" value="Rad50/SbcC_AAA"/>
</dbReference>
<evidence type="ECO:0000256" key="1">
    <source>
        <dbReference type="SAM" id="Coils"/>
    </source>
</evidence>
<evidence type="ECO:0000313" key="3">
    <source>
        <dbReference type="EMBL" id="CAB4890788.1"/>
    </source>
</evidence>
<dbReference type="SUPFAM" id="SSF52540">
    <property type="entry name" value="P-loop containing nucleoside triphosphate hydrolases"/>
    <property type="match status" value="1"/>
</dbReference>
<dbReference type="EMBL" id="CAFBLP010000107">
    <property type="protein sequence ID" value="CAB4890788.1"/>
    <property type="molecule type" value="Genomic_DNA"/>
</dbReference>
<dbReference type="PANTHER" id="PTHR32114">
    <property type="entry name" value="ABC TRANSPORTER ABCH.3"/>
    <property type="match status" value="1"/>
</dbReference>
<proteinExistence type="predicted"/>
<protein>
    <submittedName>
        <fullName evidence="3">Unannotated protein</fullName>
    </submittedName>
</protein>
<dbReference type="Pfam" id="PF13476">
    <property type="entry name" value="AAA_23"/>
    <property type="match status" value="1"/>
</dbReference>
<name>A0A6J7FAF9_9ZZZZ</name>
<gene>
    <name evidence="3" type="ORF">UFOPK3376_02815</name>
</gene>
<keyword evidence="1" id="KW-0175">Coiled coil</keyword>